<evidence type="ECO:0000256" key="5">
    <source>
        <dbReference type="PROSITE-ProRule" id="PRU00042"/>
    </source>
</evidence>
<dbReference type="STRING" id="6280.A0A158PRV4"/>
<dbReference type="GO" id="GO:0008270">
    <property type="term" value="F:zinc ion binding"/>
    <property type="evidence" value="ECO:0007669"/>
    <property type="project" value="UniProtKB-KW"/>
</dbReference>
<reference evidence="10" key="1">
    <citation type="submission" date="2016-04" db="UniProtKB">
        <authorList>
            <consortium name="WormBaseParasite"/>
        </authorList>
    </citation>
    <scope>IDENTIFICATION</scope>
</reference>
<keyword evidence="4" id="KW-0862">Zinc</keyword>
<evidence type="ECO:0000256" key="3">
    <source>
        <dbReference type="ARBA" id="ARBA00022771"/>
    </source>
</evidence>
<feature type="domain" description="C2H2-type" evidence="7">
    <location>
        <begin position="136"/>
        <end position="163"/>
    </location>
</feature>
<keyword evidence="2" id="KW-0677">Repeat</keyword>
<evidence type="ECO:0000313" key="8">
    <source>
        <dbReference type="EMBL" id="VDN92482.1"/>
    </source>
</evidence>
<dbReference type="Gene3D" id="3.30.160.60">
    <property type="entry name" value="Classic Zinc Finger"/>
    <property type="match status" value="2"/>
</dbReference>
<dbReference type="Proteomes" id="UP000278627">
    <property type="component" value="Unassembled WGS sequence"/>
</dbReference>
<keyword evidence="9" id="KW-1185">Reference proteome</keyword>
<evidence type="ECO:0000256" key="6">
    <source>
        <dbReference type="SAM" id="MobiDB-lite"/>
    </source>
</evidence>
<evidence type="ECO:0000256" key="4">
    <source>
        <dbReference type="ARBA" id="ARBA00022833"/>
    </source>
</evidence>
<name>A0A158PRV4_BRUPA</name>
<gene>
    <name evidence="8" type="ORF">BPAG_LOCUS11296</name>
</gene>
<evidence type="ECO:0000256" key="1">
    <source>
        <dbReference type="ARBA" id="ARBA00022723"/>
    </source>
</evidence>
<dbReference type="InterPro" id="IPR036236">
    <property type="entry name" value="Znf_C2H2_sf"/>
</dbReference>
<evidence type="ECO:0000313" key="9">
    <source>
        <dbReference type="Proteomes" id="UP000278627"/>
    </source>
</evidence>
<dbReference type="PANTHER" id="PTHR24379:SF121">
    <property type="entry name" value="C2H2-TYPE DOMAIN-CONTAINING PROTEIN"/>
    <property type="match status" value="1"/>
</dbReference>
<evidence type="ECO:0000313" key="10">
    <source>
        <dbReference type="WBParaSite" id="BPAG_0001133401-mRNA-1"/>
    </source>
</evidence>
<evidence type="ECO:0000256" key="2">
    <source>
        <dbReference type="ARBA" id="ARBA00022737"/>
    </source>
</evidence>
<dbReference type="PANTHER" id="PTHR24379">
    <property type="entry name" value="KRAB AND ZINC FINGER DOMAIN-CONTAINING"/>
    <property type="match status" value="1"/>
</dbReference>
<proteinExistence type="predicted"/>
<dbReference type="InterPro" id="IPR013087">
    <property type="entry name" value="Znf_C2H2_type"/>
</dbReference>
<evidence type="ECO:0000259" key="7">
    <source>
        <dbReference type="PROSITE" id="PS50157"/>
    </source>
</evidence>
<dbReference type="SUPFAM" id="SSF57667">
    <property type="entry name" value="beta-beta-alpha zinc fingers"/>
    <property type="match status" value="1"/>
</dbReference>
<protein>
    <submittedName>
        <fullName evidence="10">C2H2-type domain-containing protein</fullName>
    </submittedName>
</protein>
<dbReference type="SMART" id="SM00355">
    <property type="entry name" value="ZnF_C2H2"/>
    <property type="match status" value="3"/>
</dbReference>
<dbReference type="WBParaSite" id="BPAG_0001133401-mRNA-1">
    <property type="protein sequence ID" value="BPAG_0001133401-mRNA-1"/>
    <property type="gene ID" value="BPAG_0001133401"/>
</dbReference>
<dbReference type="EMBL" id="UZAD01013223">
    <property type="protein sequence ID" value="VDN92482.1"/>
    <property type="molecule type" value="Genomic_DNA"/>
</dbReference>
<feature type="region of interest" description="Disordered" evidence="6">
    <location>
        <begin position="598"/>
        <end position="637"/>
    </location>
</feature>
<feature type="compositionally biased region" description="Basic and acidic residues" evidence="6">
    <location>
        <begin position="618"/>
        <end position="637"/>
    </location>
</feature>
<dbReference type="PROSITE" id="PS50157">
    <property type="entry name" value="ZINC_FINGER_C2H2_2"/>
    <property type="match status" value="1"/>
</dbReference>
<dbReference type="AlphaFoldDB" id="A0A158PRV4"/>
<keyword evidence="3 5" id="KW-0863">Zinc-finger</keyword>
<sequence>MDFNFLVTTICHDLEQLKVIGLEFTEISTVLNSVPMNEEEDTLDHRKHLGKFASSPTTSNSFRMMTEFPGRHQARRRRRGEIVNPANTLDGLVAKRADDVGARDSLYKRYLTEAEAIEAPCDDQEMKISYPDVSTRTCSVCGYQGKWVSEMIRHKRVHTNERPFRCKYCSRTSKWKADLVRHVAKTHGIRVVSKYSRSKTFHNSTSTFNMTTSTSESNGKKRNCAEILTDLKNDKDIMLRCRKPKTLRLPIMYRCVICLFEQDSVLVLMSHLKNAHNALPYECHSCGNSFMDAHTTMKHFIEKTTCKRDDLKINIAPPHIVKNNFNLKPSFALLDEAAKQAAQELFGKSPAITSSIIAQNLSLPAVSAHRHDYNQTENHMRMHTTGPSLLRQGVDGTTANTAETQMKVNADSTAMTQQVITTSRFFDLEAVLSVVKQQAAFDPLDFITHRNFPHSRFQFSMRALALAPTLLSEWISPGPSAFKQVTSIPEEIIPVTGLISYPEIHGNQQKKTVQELNSLFPANTNNISCNSVTVISNFSSNSISKNLCFMNPASPHVPEESNTNSKLSDVSSLSPSYQISEGVIKAIQHYRQRRNAFFPQVPAAESRTQRTDSLPEPPEDKTNPKNESDTVHDINITKKDEDDFVDVVQLDG</sequence>
<accession>A0A158PRV4</accession>
<reference evidence="8 9" key="2">
    <citation type="submission" date="2018-11" db="EMBL/GenBank/DDBJ databases">
        <authorList>
            <consortium name="Pathogen Informatics"/>
        </authorList>
    </citation>
    <scope>NUCLEOTIDE SEQUENCE [LARGE SCALE GENOMIC DNA]</scope>
</reference>
<keyword evidence="1" id="KW-0479">Metal-binding</keyword>
<organism evidence="10">
    <name type="scientific">Brugia pahangi</name>
    <name type="common">Filarial nematode worm</name>
    <dbReference type="NCBI Taxonomy" id="6280"/>
    <lineage>
        <taxon>Eukaryota</taxon>
        <taxon>Metazoa</taxon>
        <taxon>Ecdysozoa</taxon>
        <taxon>Nematoda</taxon>
        <taxon>Chromadorea</taxon>
        <taxon>Rhabditida</taxon>
        <taxon>Spirurina</taxon>
        <taxon>Spiruromorpha</taxon>
        <taxon>Filarioidea</taxon>
        <taxon>Onchocercidae</taxon>
        <taxon>Brugia</taxon>
    </lineage>
</organism>